<dbReference type="AlphaFoldDB" id="X0U6W9"/>
<sequence>MSKHPKHFRLEQETDEELIKISQALGFDKSKVIRMLVNRGIKKLKQDALKVGGLENLEISVKEVL</sequence>
<organism evidence="1">
    <name type="scientific">marine sediment metagenome</name>
    <dbReference type="NCBI Taxonomy" id="412755"/>
    <lineage>
        <taxon>unclassified sequences</taxon>
        <taxon>metagenomes</taxon>
        <taxon>ecological metagenomes</taxon>
    </lineage>
</organism>
<proteinExistence type="predicted"/>
<reference evidence="1" key="1">
    <citation type="journal article" date="2014" name="Front. Microbiol.">
        <title>High frequency of phylogenetically diverse reductive dehalogenase-homologous genes in deep subseafloor sedimentary metagenomes.</title>
        <authorList>
            <person name="Kawai M."/>
            <person name="Futagami T."/>
            <person name="Toyoda A."/>
            <person name="Takaki Y."/>
            <person name="Nishi S."/>
            <person name="Hori S."/>
            <person name="Arai W."/>
            <person name="Tsubouchi T."/>
            <person name="Morono Y."/>
            <person name="Uchiyama I."/>
            <person name="Ito T."/>
            <person name="Fujiyama A."/>
            <person name="Inagaki F."/>
            <person name="Takami H."/>
        </authorList>
    </citation>
    <scope>NUCLEOTIDE SEQUENCE</scope>
    <source>
        <strain evidence="1">Expedition CK06-06</strain>
    </source>
</reference>
<protein>
    <recommendedName>
        <fullName evidence="2">Ribbon-helix-helix protein CopG domain-containing protein</fullName>
    </recommendedName>
</protein>
<dbReference type="EMBL" id="BARS01017274">
    <property type="protein sequence ID" value="GAF96107.1"/>
    <property type="molecule type" value="Genomic_DNA"/>
</dbReference>
<accession>X0U6W9</accession>
<evidence type="ECO:0000313" key="1">
    <source>
        <dbReference type="EMBL" id="GAF96107.1"/>
    </source>
</evidence>
<evidence type="ECO:0008006" key="2">
    <source>
        <dbReference type="Google" id="ProtNLM"/>
    </source>
</evidence>
<name>X0U6W9_9ZZZZ</name>
<gene>
    <name evidence="1" type="ORF">S01H1_28280</name>
</gene>
<comment type="caution">
    <text evidence="1">The sequence shown here is derived from an EMBL/GenBank/DDBJ whole genome shotgun (WGS) entry which is preliminary data.</text>
</comment>